<organism evidence="2 3">
    <name type="scientific">Lysobacter brunescens</name>
    <dbReference type="NCBI Taxonomy" id="262323"/>
    <lineage>
        <taxon>Bacteria</taxon>
        <taxon>Pseudomonadati</taxon>
        <taxon>Pseudomonadota</taxon>
        <taxon>Gammaproteobacteria</taxon>
        <taxon>Lysobacterales</taxon>
        <taxon>Lysobacteraceae</taxon>
        <taxon>Lysobacter</taxon>
    </lineage>
</organism>
<sequence>MNASTPTTTHAPVDPARDTVVPLSSARRYLERTAGTGYGRSSGYASNKRYTSDWGQPRFRCA</sequence>
<dbReference type="RefSeq" id="WP_386822115.1">
    <property type="nucleotide sequence ID" value="NZ_JBHTIF010000001.1"/>
</dbReference>
<dbReference type="Proteomes" id="UP001597110">
    <property type="component" value="Unassembled WGS sequence"/>
</dbReference>
<feature type="region of interest" description="Disordered" evidence="1">
    <location>
        <begin position="32"/>
        <end position="62"/>
    </location>
</feature>
<reference evidence="3" key="1">
    <citation type="journal article" date="2019" name="Int. J. Syst. Evol. Microbiol.">
        <title>The Global Catalogue of Microorganisms (GCM) 10K type strain sequencing project: providing services to taxonomists for standard genome sequencing and annotation.</title>
        <authorList>
            <consortium name="The Broad Institute Genomics Platform"/>
            <consortium name="The Broad Institute Genome Sequencing Center for Infectious Disease"/>
            <person name="Wu L."/>
            <person name="Ma J."/>
        </authorList>
    </citation>
    <scope>NUCLEOTIDE SEQUENCE [LARGE SCALE GENOMIC DNA]</scope>
    <source>
        <strain evidence="3">CCUG 55585</strain>
    </source>
</reference>
<evidence type="ECO:0000313" key="2">
    <source>
        <dbReference type="EMBL" id="MFD0724457.1"/>
    </source>
</evidence>
<gene>
    <name evidence="2" type="ORF">ACFQ0E_02475</name>
</gene>
<name>A0ABW2Y7D2_9GAMM</name>
<accession>A0ABW2Y7D2</accession>
<comment type="caution">
    <text evidence="2">The sequence shown here is derived from an EMBL/GenBank/DDBJ whole genome shotgun (WGS) entry which is preliminary data.</text>
</comment>
<dbReference type="EMBL" id="JBHTIF010000001">
    <property type="protein sequence ID" value="MFD0724457.1"/>
    <property type="molecule type" value="Genomic_DNA"/>
</dbReference>
<keyword evidence="3" id="KW-1185">Reference proteome</keyword>
<proteinExistence type="predicted"/>
<evidence type="ECO:0000256" key="1">
    <source>
        <dbReference type="SAM" id="MobiDB-lite"/>
    </source>
</evidence>
<protein>
    <submittedName>
        <fullName evidence="2">Uncharacterized protein</fullName>
    </submittedName>
</protein>
<evidence type="ECO:0000313" key="3">
    <source>
        <dbReference type="Proteomes" id="UP001597110"/>
    </source>
</evidence>